<keyword evidence="4 7" id="KW-0812">Transmembrane</keyword>
<dbReference type="PANTHER" id="PTHR43840">
    <property type="entry name" value="MITOCHONDRIAL METAL TRANSPORTER 1-RELATED"/>
    <property type="match status" value="1"/>
</dbReference>
<dbReference type="InterPro" id="IPR027469">
    <property type="entry name" value="Cation_efflux_TMD_sf"/>
</dbReference>
<sequence>MSIAAAVVTIILKGGAAWLTGSVGLLSDAAESLVNLVAAIVAFVALKVSIKPADDNHPYGHSKAEYFSAVIEGVMIFVAAAFIIATSVERLINPRPLERLGLGLMISVVAAIINGVVGYLLLRKGRETRSATLLADGKHLLTDVVTSAAVLLGVALVAITQQPRLDPIVALLAGLNILWTGIALIRDSVNGLMDIALPEETNEKLEAVLDRFRQPGAIEFHAFRTRRAGSRQFMDVHVLVPGTWSVYRGHDLTEDVIDALVEVVPDIRVSAHLEPIDDPRSYADEDDY</sequence>
<feature type="transmembrane region" description="Helical" evidence="7">
    <location>
        <begin position="167"/>
        <end position="185"/>
    </location>
</feature>
<dbReference type="GO" id="GO:0015093">
    <property type="term" value="F:ferrous iron transmembrane transporter activity"/>
    <property type="evidence" value="ECO:0007669"/>
    <property type="project" value="TreeGrafter"/>
</dbReference>
<dbReference type="InterPro" id="IPR050291">
    <property type="entry name" value="CDF_Transporter"/>
</dbReference>
<dbReference type="InterPro" id="IPR036837">
    <property type="entry name" value="Cation_efflux_CTD_sf"/>
</dbReference>
<dbReference type="InterPro" id="IPR002524">
    <property type="entry name" value="Cation_efflux"/>
</dbReference>
<dbReference type="Proteomes" id="UP001431656">
    <property type="component" value="Chromosome"/>
</dbReference>
<evidence type="ECO:0000256" key="5">
    <source>
        <dbReference type="ARBA" id="ARBA00022989"/>
    </source>
</evidence>
<keyword evidence="6 7" id="KW-0472">Membrane</keyword>
<dbReference type="Gene3D" id="1.20.1510.10">
    <property type="entry name" value="Cation efflux protein transmembrane domain"/>
    <property type="match status" value="1"/>
</dbReference>
<feature type="transmembrane region" description="Helical" evidence="7">
    <location>
        <begin position="32"/>
        <end position="50"/>
    </location>
</feature>
<accession>A0AAN0KGQ5</accession>
<feature type="transmembrane region" description="Helical" evidence="7">
    <location>
        <begin position="143"/>
        <end position="161"/>
    </location>
</feature>
<evidence type="ECO:0000313" key="10">
    <source>
        <dbReference type="EMBL" id="BEH02828.1"/>
    </source>
</evidence>
<dbReference type="Pfam" id="PF01545">
    <property type="entry name" value="Cation_efflux"/>
    <property type="match status" value="1"/>
</dbReference>
<evidence type="ECO:0000256" key="7">
    <source>
        <dbReference type="SAM" id="Phobius"/>
    </source>
</evidence>
<keyword evidence="5 7" id="KW-1133">Transmembrane helix</keyword>
<feature type="domain" description="Cation efflux protein cytoplasmic" evidence="9">
    <location>
        <begin position="197"/>
        <end position="275"/>
    </location>
</feature>
<dbReference type="EMBL" id="AP028056">
    <property type="protein sequence ID" value="BEH02828.1"/>
    <property type="molecule type" value="Genomic_DNA"/>
</dbReference>
<dbReference type="GO" id="GO:0006882">
    <property type="term" value="P:intracellular zinc ion homeostasis"/>
    <property type="evidence" value="ECO:0007669"/>
    <property type="project" value="TreeGrafter"/>
</dbReference>
<name>A0AAN0KGQ5_9ACTN</name>
<protein>
    <submittedName>
        <fullName evidence="10">Cation diffusion facilitator family transporter</fullName>
    </submittedName>
</protein>
<evidence type="ECO:0000259" key="8">
    <source>
        <dbReference type="Pfam" id="PF01545"/>
    </source>
</evidence>
<dbReference type="Gene3D" id="3.30.70.1350">
    <property type="entry name" value="Cation efflux protein, cytoplasmic domain"/>
    <property type="match status" value="1"/>
</dbReference>
<feature type="transmembrane region" description="Helical" evidence="7">
    <location>
        <begin position="66"/>
        <end position="88"/>
    </location>
</feature>
<evidence type="ECO:0000256" key="4">
    <source>
        <dbReference type="ARBA" id="ARBA00022692"/>
    </source>
</evidence>
<evidence type="ECO:0000256" key="1">
    <source>
        <dbReference type="ARBA" id="ARBA00004141"/>
    </source>
</evidence>
<comment type="similarity">
    <text evidence="2">Belongs to the cation diffusion facilitator (CDF) transporter (TC 2.A.4) family.</text>
</comment>
<feature type="transmembrane region" description="Helical" evidence="7">
    <location>
        <begin position="100"/>
        <end position="122"/>
    </location>
</feature>
<evidence type="ECO:0000259" key="9">
    <source>
        <dbReference type="Pfam" id="PF16916"/>
    </source>
</evidence>
<keyword evidence="11" id="KW-1185">Reference proteome</keyword>
<organism evidence="10 11">
    <name type="scientific">Brooklawnia propionicigenes</name>
    <dbReference type="NCBI Taxonomy" id="3041175"/>
    <lineage>
        <taxon>Bacteria</taxon>
        <taxon>Bacillati</taxon>
        <taxon>Actinomycetota</taxon>
        <taxon>Actinomycetes</taxon>
        <taxon>Propionibacteriales</taxon>
        <taxon>Propionibacteriaceae</taxon>
        <taxon>Brooklawnia</taxon>
    </lineage>
</organism>
<dbReference type="InterPro" id="IPR058533">
    <property type="entry name" value="Cation_efflux_TM"/>
</dbReference>
<keyword evidence="3" id="KW-0813">Transport</keyword>
<dbReference type="GO" id="GO:0005886">
    <property type="term" value="C:plasma membrane"/>
    <property type="evidence" value="ECO:0007669"/>
    <property type="project" value="TreeGrafter"/>
</dbReference>
<proteinExistence type="inferred from homology"/>
<evidence type="ECO:0000256" key="2">
    <source>
        <dbReference type="ARBA" id="ARBA00008114"/>
    </source>
</evidence>
<dbReference type="SUPFAM" id="SSF160240">
    <property type="entry name" value="Cation efflux protein cytoplasmic domain-like"/>
    <property type="match status" value="1"/>
</dbReference>
<dbReference type="InterPro" id="IPR027470">
    <property type="entry name" value="Cation_efflux_CTD"/>
</dbReference>
<evidence type="ECO:0000313" key="11">
    <source>
        <dbReference type="Proteomes" id="UP001431656"/>
    </source>
</evidence>
<dbReference type="SUPFAM" id="SSF161111">
    <property type="entry name" value="Cation efflux protein transmembrane domain-like"/>
    <property type="match status" value="1"/>
</dbReference>
<feature type="domain" description="Cation efflux protein transmembrane" evidence="8">
    <location>
        <begin position="2"/>
        <end position="193"/>
    </location>
</feature>
<dbReference type="NCBIfam" id="TIGR01297">
    <property type="entry name" value="CDF"/>
    <property type="match status" value="1"/>
</dbReference>
<evidence type="ECO:0000256" key="3">
    <source>
        <dbReference type="ARBA" id="ARBA00022448"/>
    </source>
</evidence>
<comment type="subcellular location">
    <subcellularLocation>
        <location evidence="1">Membrane</location>
        <topology evidence="1">Multi-pass membrane protein</topology>
    </subcellularLocation>
</comment>
<dbReference type="Pfam" id="PF16916">
    <property type="entry name" value="ZT_dimer"/>
    <property type="match status" value="1"/>
</dbReference>
<gene>
    <name evidence="10" type="ORF">brsh051_21090</name>
</gene>
<evidence type="ECO:0000256" key="6">
    <source>
        <dbReference type="ARBA" id="ARBA00023136"/>
    </source>
</evidence>
<dbReference type="AlphaFoldDB" id="A0AAN0KGQ5"/>
<dbReference type="GO" id="GO:0015086">
    <property type="term" value="F:cadmium ion transmembrane transporter activity"/>
    <property type="evidence" value="ECO:0007669"/>
    <property type="project" value="TreeGrafter"/>
</dbReference>
<reference evidence="10" key="1">
    <citation type="journal article" date="2024" name="Int. J. Syst. Evol. Microbiol.">
        <title>Brooklawnia propionicigenes sp. nov., a facultatively anaerobic, propionate-producing bacterium isolated from a methanogenic reactor treating waste from cattle farms.</title>
        <authorList>
            <person name="Akita Y."/>
            <person name="Ueki A."/>
            <person name="Tonouchi A."/>
            <person name="Sugawara Y."/>
            <person name="Honma S."/>
            <person name="Kaku N."/>
            <person name="Ueki K."/>
        </authorList>
    </citation>
    <scope>NUCLEOTIDE SEQUENCE</scope>
    <source>
        <strain evidence="10">SH051</strain>
    </source>
</reference>
<dbReference type="GO" id="GO:0015341">
    <property type="term" value="F:zinc efflux antiporter activity"/>
    <property type="evidence" value="ECO:0007669"/>
    <property type="project" value="TreeGrafter"/>
</dbReference>
<dbReference type="KEGG" id="broo:brsh051_21090"/>
<dbReference type="PANTHER" id="PTHR43840:SF15">
    <property type="entry name" value="MITOCHONDRIAL METAL TRANSPORTER 1-RELATED"/>
    <property type="match status" value="1"/>
</dbReference>